<comment type="caution">
    <text evidence="7">The sequence shown here is derived from an EMBL/GenBank/DDBJ whole genome shotgun (WGS) entry which is preliminary data.</text>
</comment>
<dbReference type="Proteomes" id="UP000306340">
    <property type="component" value="Unassembled WGS sequence"/>
</dbReference>
<dbReference type="Pfam" id="PF00496">
    <property type="entry name" value="SBP_bac_5"/>
    <property type="match status" value="1"/>
</dbReference>
<protein>
    <submittedName>
        <fullName evidence="7">ABC transporter substrate-binding protein</fullName>
    </submittedName>
</protein>
<evidence type="ECO:0000256" key="2">
    <source>
        <dbReference type="ARBA" id="ARBA00005695"/>
    </source>
</evidence>
<dbReference type="Gene3D" id="3.90.76.10">
    <property type="entry name" value="Dipeptide-binding Protein, Domain 1"/>
    <property type="match status" value="1"/>
</dbReference>
<accession>A0A4U0Z0C3</accession>
<dbReference type="InterPro" id="IPR000914">
    <property type="entry name" value="SBP_5_dom"/>
</dbReference>
<dbReference type="GO" id="GO:0015833">
    <property type="term" value="P:peptide transport"/>
    <property type="evidence" value="ECO:0007669"/>
    <property type="project" value="TreeGrafter"/>
</dbReference>
<dbReference type="Gene3D" id="3.10.105.10">
    <property type="entry name" value="Dipeptide-binding Protein, Domain 3"/>
    <property type="match status" value="1"/>
</dbReference>
<organism evidence="7 8">
    <name type="scientific">Cereibacter changlensis</name>
    <dbReference type="NCBI Taxonomy" id="402884"/>
    <lineage>
        <taxon>Bacteria</taxon>
        <taxon>Pseudomonadati</taxon>
        <taxon>Pseudomonadota</taxon>
        <taxon>Alphaproteobacteria</taxon>
        <taxon>Rhodobacterales</taxon>
        <taxon>Paracoccaceae</taxon>
        <taxon>Cereibacter</taxon>
    </lineage>
</organism>
<evidence type="ECO:0000313" key="7">
    <source>
        <dbReference type="EMBL" id="TKA96719.1"/>
    </source>
</evidence>
<keyword evidence="4 5" id="KW-0732">Signal</keyword>
<evidence type="ECO:0000256" key="5">
    <source>
        <dbReference type="SAM" id="SignalP"/>
    </source>
</evidence>
<name>A0A4U0Z0C3_9RHOB</name>
<dbReference type="GO" id="GO:0043190">
    <property type="term" value="C:ATP-binding cassette (ABC) transporter complex"/>
    <property type="evidence" value="ECO:0007669"/>
    <property type="project" value="InterPro"/>
</dbReference>
<dbReference type="SUPFAM" id="SSF53850">
    <property type="entry name" value="Periplasmic binding protein-like II"/>
    <property type="match status" value="1"/>
</dbReference>
<comment type="subcellular location">
    <subcellularLocation>
        <location evidence="1">Periplasm</location>
    </subcellularLocation>
</comment>
<dbReference type="PANTHER" id="PTHR30290:SF10">
    <property type="entry name" value="PERIPLASMIC OLIGOPEPTIDE-BINDING PROTEIN-RELATED"/>
    <property type="match status" value="1"/>
</dbReference>
<comment type="similarity">
    <text evidence="2">Belongs to the bacterial solute-binding protein 5 family.</text>
</comment>
<feature type="signal peptide" evidence="5">
    <location>
        <begin position="1"/>
        <end position="34"/>
    </location>
</feature>
<dbReference type="GO" id="GO:1904680">
    <property type="term" value="F:peptide transmembrane transporter activity"/>
    <property type="evidence" value="ECO:0007669"/>
    <property type="project" value="TreeGrafter"/>
</dbReference>
<evidence type="ECO:0000256" key="4">
    <source>
        <dbReference type="ARBA" id="ARBA00022729"/>
    </source>
</evidence>
<gene>
    <name evidence="7" type="ORF">FAZ78_09965</name>
</gene>
<dbReference type="EMBL" id="SWAU01000078">
    <property type="protein sequence ID" value="TKA96719.1"/>
    <property type="molecule type" value="Genomic_DNA"/>
</dbReference>
<dbReference type="PIRSF" id="PIRSF002741">
    <property type="entry name" value="MppA"/>
    <property type="match status" value="1"/>
</dbReference>
<proteinExistence type="inferred from homology"/>
<evidence type="ECO:0000256" key="1">
    <source>
        <dbReference type="ARBA" id="ARBA00004418"/>
    </source>
</evidence>
<reference evidence="7 8" key="1">
    <citation type="submission" date="2019-04" db="EMBL/GenBank/DDBJ databases">
        <title>Crypto-aerobic microbial life in anoxic (sulfidic) marine sediments.</title>
        <authorList>
            <person name="Bhattacharya S."/>
            <person name="Roy C."/>
            <person name="Mondal N."/>
            <person name="Sarkar J."/>
            <person name="Mandal S."/>
            <person name="Rameez M.J."/>
            <person name="Ghosh W."/>
        </authorList>
    </citation>
    <scope>NUCLEOTIDE SEQUENCE [LARGE SCALE GENOMIC DNA]</scope>
    <source>
        <strain evidence="7 8">SBBC</strain>
    </source>
</reference>
<evidence type="ECO:0000259" key="6">
    <source>
        <dbReference type="Pfam" id="PF00496"/>
    </source>
</evidence>
<feature type="chain" id="PRO_5020514319" evidence="5">
    <location>
        <begin position="35"/>
        <end position="525"/>
    </location>
</feature>
<evidence type="ECO:0000313" key="8">
    <source>
        <dbReference type="Proteomes" id="UP000306340"/>
    </source>
</evidence>
<sequence>MPMTHLLSTSRVVFFNPLALAAALMLGAAGPLHAQDDTRRMEAALARSLLTLDAIDSTSRDNGFVSLLTDDALFYIDPATQAVVPLTAASYDFVDDTTLDIVLRDDVLFHDGSTMTADDVVYTFSAYIDPDSELRRAHTYRRWISSVEKLDDLTVRMHLAQPDPMVLQYLAVDGKTVKAGTYGEAGARDWKAQATGIVGNGPYRVVSFEPGQELVLERFADYRAGSPKGMPEVGQIRFRVIPDYSTQAAEIISGNLDWANDVPTDIAEQAASFSEDVNFMSAPSMRIGYIILDAKGRTGEDAPTTDVKVRQALSEAIDRDLIAQQLVGGSAKAALTPCLPIQFGCAQDVPTHGYNPDHARALLKEAGYEDGFDLEVWSSRAGTKEILEAVVSMWRDVGVRANLRFVESSALTKARDEGQLAAYFDNNGSQGLADVNALLPNQFIDTSPNDFHGDPAVYDLLGKLTSTLDPQARSQIARETVALITDEVYWIPLYEFSANFLLSPRIDYPQADDGMQRLFLTTWKN</sequence>
<feature type="domain" description="Solute-binding protein family 5" evidence="6">
    <location>
        <begin position="83"/>
        <end position="436"/>
    </location>
</feature>
<dbReference type="AlphaFoldDB" id="A0A4U0Z0C3"/>
<dbReference type="PANTHER" id="PTHR30290">
    <property type="entry name" value="PERIPLASMIC BINDING COMPONENT OF ABC TRANSPORTER"/>
    <property type="match status" value="1"/>
</dbReference>
<evidence type="ECO:0000256" key="3">
    <source>
        <dbReference type="ARBA" id="ARBA00022448"/>
    </source>
</evidence>
<keyword evidence="3" id="KW-0813">Transport</keyword>
<dbReference type="InterPro" id="IPR030678">
    <property type="entry name" value="Peptide/Ni-bd"/>
</dbReference>
<dbReference type="InterPro" id="IPR039424">
    <property type="entry name" value="SBP_5"/>
</dbReference>
<dbReference type="Gene3D" id="3.40.190.10">
    <property type="entry name" value="Periplasmic binding protein-like II"/>
    <property type="match status" value="1"/>
</dbReference>
<dbReference type="GO" id="GO:0030288">
    <property type="term" value="C:outer membrane-bounded periplasmic space"/>
    <property type="evidence" value="ECO:0007669"/>
    <property type="project" value="UniProtKB-ARBA"/>
</dbReference>